<keyword evidence="1 2" id="KW-0238">DNA-binding</keyword>
<feature type="domain" description="HTH tetR-type" evidence="3">
    <location>
        <begin position="15"/>
        <end position="75"/>
    </location>
</feature>
<dbReference type="PROSITE" id="PS50977">
    <property type="entry name" value="HTH_TETR_2"/>
    <property type="match status" value="1"/>
</dbReference>
<dbReference type="EMBL" id="AFWF01000018">
    <property type="protein sequence ID" value="EGU47757.1"/>
    <property type="molecule type" value="Genomic_DNA"/>
</dbReference>
<keyword evidence="5" id="KW-1185">Reference proteome</keyword>
<dbReference type="Gene3D" id="1.10.357.10">
    <property type="entry name" value="Tetracycline Repressor, domain 2"/>
    <property type="match status" value="1"/>
</dbReference>
<proteinExistence type="predicted"/>
<evidence type="ECO:0000256" key="2">
    <source>
        <dbReference type="PROSITE-ProRule" id="PRU00335"/>
    </source>
</evidence>
<evidence type="ECO:0000313" key="5">
    <source>
        <dbReference type="Proteomes" id="UP000004605"/>
    </source>
</evidence>
<dbReference type="RefSeq" id="WP_006710600.1">
    <property type="nucleotide sequence ID" value="NZ_AFWF01000018.1"/>
</dbReference>
<evidence type="ECO:0000259" key="3">
    <source>
        <dbReference type="PROSITE" id="PS50977"/>
    </source>
</evidence>
<dbReference type="Pfam" id="PF00440">
    <property type="entry name" value="TetR_N"/>
    <property type="match status" value="1"/>
</dbReference>
<dbReference type="InterPro" id="IPR001647">
    <property type="entry name" value="HTH_TetR"/>
</dbReference>
<gene>
    <name evidence="4" type="ORF">VII00023_20227</name>
</gene>
<feature type="DNA-binding region" description="H-T-H motif" evidence="2">
    <location>
        <begin position="38"/>
        <end position="57"/>
    </location>
</feature>
<protein>
    <submittedName>
        <fullName evidence="4">TetR family transcriptional regulator</fullName>
    </submittedName>
</protein>
<dbReference type="PRINTS" id="PR00455">
    <property type="entry name" value="HTHTETR"/>
</dbReference>
<evidence type="ECO:0000256" key="1">
    <source>
        <dbReference type="ARBA" id="ARBA00023125"/>
    </source>
</evidence>
<dbReference type="OrthoDB" id="9151800at2"/>
<dbReference type="GO" id="GO:0003677">
    <property type="term" value="F:DNA binding"/>
    <property type="evidence" value="ECO:0007669"/>
    <property type="project" value="UniProtKB-UniRule"/>
</dbReference>
<organism evidence="4 5">
    <name type="scientific">Vibrio ichthyoenteri ATCC 700023</name>
    <dbReference type="NCBI Taxonomy" id="870968"/>
    <lineage>
        <taxon>Bacteria</taxon>
        <taxon>Pseudomonadati</taxon>
        <taxon>Pseudomonadota</taxon>
        <taxon>Gammaproteobacteria</taxon>
        <taxon>Vibrionales</taxon>
        <taxon>Vibrionaceae</taxon>
        <taxon>Vibrio</taxon>
    </lineage>
</organism>
<dbReference type="InterPro" id="IPR009057">
    <property type="entry name" value="Homeodomain-like_sf"/>
</dbReference>
<dbReference type="Proteomes" id="UP000004605">
    <property type="component" value="Unassembled WGS sequence"/>
</dbReference>
<dbReference type="AlphaFoldDB" id="F9RXM8"/>
<comment type="caution">
    <text evidence="4">The sequence shown here is derived from an EMBL/GenBank/DDBJ whole genome shotgun (WGS) entry which is preliminary data.</text>
</comment>
<dbReference type="SUPFAM" id="SSF46689">
    <property type="entry name" value="Homeodomain-like"/>
    <property type="match status" value="1"/>
</dbReference>
<reference evidence="4 5" key="1">
    <citation type="journal article" date="2012" name="Int. J. Syst. Evol. Microbiol.">
        <title>Vibrio caribbeanicus sp. nov., isolated from the marine sponge Scleritoderma cyanea.</title>
        <authorList>
            <person name="Hoffmann M."/>
            <person name="Monday S.R."/>
            <person name="Allard M.W."/>
            <person name="Strain E.A."/>
            <person name="Whittaker P."/>
            <person name="Naum M."/>
            <person name="McCarthy P.J."/>
            <person name="Lopez J.V."/>
            <person name="Fischer M."/>
            <person name="Brown E.W."/>
        </authorList>
    </citation>
    <scope>NUCLEOTIDE SEQUENCE [LARGE SCALE GENOMIC DNA]</scope>
    <source>
        <strain evidence="4 5">ATCC 700023</strain>
    </source>
</reference>
<dbReference type="PANTHER" id="PTHR43479">
    <property type="entry name" value="ACREF/ENVCD OPERON REPRESSOR-RELATED"/>
    <property type="match status" value="1"/>
</dbReference>
<evidence type="ECO:0000313" key="4">
    <source>
        <dbReference type="EMBL" id="EGU47757.1"/>
    </source>
</evidence>
<sequence length="244" mass="28321">MTERKQGRRSAQDAENTKKQILMVAADMFCELGYERVSLRNISEQAGVSHSLIRHHFGSKEKIWHAISDELHRFMGKYLHTIIDNLPQNSPANERLYLFSVRLLAHMLLFKQPIQLIADAVRQEDALFDYFIDRSGQLEALVNNMAEEYNQAFPESPVKVWEIKWQMIMYAHGAASLTPFLTETWSDETDDINQCLLNHWQMFNQITATRFQVPVARQLNPENVTDLIYPTECFNPSCCSTSYD</sequence>
<dbReference type="InterPro" id="IPR050624">
    <property type="entry name" value="HTH-type_Tx_Regulator"/>
</dbReference>
<accession>F9RXM8</accession>
<name>F9RXM8_9VIBR</name>
<dbReference type="PANTHER" id="PTHR43479:SF12">
    <property type="entry name" value="TRANSCRIPTIONAL REGULATORY PROTEIN"/>
    <property type="match status" value="1"/>
</dbReference>